<dbReference type="Pfam" id="PF09339">
    <property type="entry name" value="HTH_IclR"/>
    <property type="match status" value="1"/>
</dbReference>
<dbReference type="SMART" id="SM00346">
    <property type="entry name" value="HTH_ICLR"/>
    <property type="match status" value="1"/>
</dbReference>
<dbReference type="InterPro" id="IPR050707">
    <property type="entry name" value="HTH_MetabolicPath_Reg"/>
</dbReference>
<proteinExistence type="predicted"/>
<feature type="domain" description="IclR-ED" evidence="5">
    <location>
        <begin position="66"/>
        <end position="247"/>
    </location>
</feature>
<dbReference type="SUPFAM" id="SSF55781">
    <property type="entry name" value="GAF domain-like"/>
    <property type="match status" value="1"/>
</dbReference>
<sequence length="247" mass="27661">MNRKVSTRKTLEILDLYSLDTRELSVPQISEMMDIPQSSVYRYIRILKEKKYLAETSRGTYQLGLRFLEMSNFINLNNELSLAAGPIMRQLTNETQETTVLVILSGLQAICIENISSSFHMVKVSSEPGKYIPLYAGASSKAILAYMGNEAVNKLFKYGVVRRHTANTITEKEALLQNLKKIRENGYAESDNELDEGVYTYAVPIFSGTTVLGSLSIAGPRERMIAKDKEALIASLKEAALQIQHNL</sequence>
<evidence type="ECO:0000256" key="1">
    <source>
        <dbReference type="ARBA" id="ARBA00023015"/>
    </source>
</evidence>
<dbReference type="OrthoDB" id="9791752at2"/>
<dbReference type="GO" id="GO:0045892">
    <property type="term" value="P:negative regulation of DNA-templated transcription"/>
    <property type="evidence" value="ECO:0007669"/>
    <property type="project" value="TreeGrafter"/>
</dbReference>
<name>A0A4R5KU41_9BACL</name>
<feature type="domain" description="HTH iclR-type" evidence="4">
    <location>
        <begin position="4"/>
        <end position="65"/>
    </location>
</feature>
<keyword evidence="3" id="KW-0804">Transcription</keyword>
<dbReference type="SUPFAM" id="SSF46785">
    <property type="entry name" value="Winged helix' DNA-binding domain"/>
    <property type="match status" value="1"/>
</dbReference>
<dbReference type="PANTHER" id="PTHR30136">
    <property type="entry name" value="HELIX-TURN-HELIX TRANSCRIPTIONAL REGULATOR, ICLR FAMILY"/>
    <property type="match status" value="1"/>
</dbReference>
<evidence type="ECO:0000256" key="3">
    <source>
        <dbReference type="ARBA" id="ARBA00023163"/>
    </source>
</evidence>
<protein>
    <submittedName>
        <fullName evidence="6">IclR family transcriptional regulator</fullName>
    </submittedName>
</protein>
<dbReference type="InterPro" id="IPR029016">
    <property type="entry name" value="GAF-like_dom_sf"/>
</dbReference>
<keyword evidence="1" id="KW-0805">Transcription regulation</keyword>
<keyword evidence="2" id="KW-0238">DNA-binding</keyword>
<dbReference type="InterPro" id="IPR036390">
    <property type="entry name" value="WH_DNA-bd_sf"/>
</dbReference>
<dbReference type="Gene3D" id="1.10.10.10">
    <property type="entry name" value="Winged helix-like DNA-binding domain superfamily/Winged helix DNA-binding domain"/>
    <property type="match status" value="1"/>
</dbReference>
<evidence type="ECO:0000259" key="5">
    <source>
        <dbReference type="PROSITE" id="PS51078"/>
    </source>
</evidence>
<dbReference type="PROSITE" id="PS51077">
    <property type="entry name" value="HTH_ICLR"/>
    <property type="match status" value="1"/>
</dbReference>
<reference evidence="6 7" key="1">
    <citation type="submission" date="2019-03" db="EMBL/GenBank/DDBJ databases">
        <title>This is whole genome sequence of Paenibacillus sp MS74 strain.</title>
        <authorList>
            <person name="Trinh H.N."/>
        </authorList>
    </citation>
    <scope>NUCLEOTIDE SEQUENCE [LARGE SCALE GENOMIC DNA]</scope>
    <source>
        <strain evidence="6 7">MS74</strain>
    </source>
</reference>
<dbReference type="InterPro" id="IPR036388">
    <property type="entry name" value="WH-like_DNA-bd_sf"/>
</dbReference>
<dbReference type="Proteomes" id="UP000295636">
    <property type="component" value="Unassembled WGS sequence"/>
</dbReference>
<dbReference type="InterPro" id="IPR005471">
    <property type="entry name" value="Tscrpt_reg_IclR_N"/>
</dbReference>
<evidence type="ECO:0000313" key="6">
    <source>
        <dbReference type="EMBL" id="TDF98555.1"/>
    </source>
</evidence>
<dbReference type="Gene3D" id="3.30.450.40">
    <property type="match status" value="1"/>
</dbReference>
<comment type="caution">
    <text evidence="6">The sequence shown here is derived from an EMBL/GenBank/DDBJ whole genome shotgun (WGS) entry which is preliminary data.</text>
</comment>
<dbReference type="Pfam" id="PF01614">
    <property type="entry name" value="IclR_C"/>
    <property type="match status" value="1"/>
</dbReference>
<dbReference type="PROSITE" id="PS51078">
    <property type="entry name" value="ICLR_ED"/>
    <property type="match status" value="1"/>
</dbReference>
<dbReference type="GO" id="GO:0003677">
    <property type="term" value="F:DNA binding"/>
    <property type="evidence" value="ECO:0007669"/>
    <property type="project" value="UniProtKB-KW"/>
</dbReference>
<keyword evidence="7" id="KW-1185">Reference proteome</keyword>
<accession>A0A4R5KU41</accession>
<evidence type="ECO:0000313" key="7">
    <source>
        <dbReference type="Proteomes" id="UP000295636"/>
    </source>
</evidence>
<organism evidence="6 7">
    <name type="scientific">Paenibacillus piri</name>
    <dbReference type="NCBI Taxonomy" id="2547395"/>
    <lineage>
        <taxon>Bacteria</taxon>
        <taxon>Bacillati</taxon>
        <taxon>Bacillota</taxon>
        <taxon>Bacilli</taxon>
        <taxon>Bacillales</taxon>
        <taxon>Paenibacillaceae</taxon>
        <taxon>Paenibacillus</taxon>
    </lineage>
</organism>
<dbReference type="EMBL" id="SMRT01000003">
    <property type="protein sequence ID" value="TDF98555.1"/>
    <property type="molecule type" value="Genomic_DNA"/>
</dbReference>
<evidence type="ECO:0000259" key="4">
    <source>
        <dbReference type="PROSITE" id="PS51077"/>
    </source>
</evidence>
<dbReference type="GO" id="GO:0003700">
    <property type="term" value="F:DNA-binding transcription factor activity"/>
    <property type="evidence" value="ECO:0007669"/>
    <property type="project" value="TreeGrafter"/>
</dbReference>
<dbReference type="PANTHER" id="PTHR30136:SF35">
    <property type="entry name" value="HTH-TYPE TRANSCRIPTIONAL REGULATOR RV1719"/>
    <property type="match status" value="1"/>
</dbReference>
<dbReference type="AlphaFoldDB" id="A0A4R5KU41"/>
<evidence type="ECO:0000256" key="2">
    <source>
        <dbReference type="ARBA" id="ARBA00023125"/>
    </source>
</evidence>
<dbReference type="InterPro" id="IPR014757">
    <property type="entry name" value="Tscrpt_reg_IclR_C"/>
</dbReference>
<gene>
    <name evidence="6" type="ORF">E1757_08370</name>
</gene>